<comment type="similarity">
    <text evidence="1">Belongs to the FAM98 family.</text>
</comment>
<evidence type="ECO:0000256" key="1">
    <source>
        <dbReference type="ARBA" id="ARBA00007218"/>
    </source>
</evidence>
<dbReference type="PANTHER" id="PTHR31353:SF1">
    <property type="entry name" value="PROTEIN FAM98B"/>
    <property type="match status" value="1"/>
</dbReference>
<feature type="compositionally biased region" description="Low complexity" evidence="2">
    <location>
        <begin position="391"/>
        <end position="401"/>
    </location>
</feature>
<keyword evidence="4" id="KW-1185">Reference proteome</keyword>
<comment type="caution">
    <text evidence="3">The sequence shown here is derived from an EMBL/GenBank/DDBJ whole genome shotgun (WGS) entry which is preliminary data.</text>
</comment>
<evidence type="ECO:0000313" key="3">
    <source>
        <dbReference type="EMBL" id="KAJ8981702.1"/>
    </source>
</evidence>
<dbReference type="InterPro" id="IPR018797">
    <property type="entry name" value="FAM98"/>
</dbReference>
<name>A0ABQ9JUX8_9CUCU</name>
<feature type="compositionally biased region" description="Polar residues" evidence="2">
    <location>
        <begin position="570"/>
        <end position="592"/>
    </location>
</feature>
<proteinExistence type="inferred from homology"/>
<dbReference type="Proteomes" id="UP001162164">
    <property type="component" value="Unassembled WGS sequence"/>
</dbReference>
<accession>A0ABQ9JUX8</accession>
<feature type="compositionally biased region" description="Gly residues" evidence="2">
    <location>
        <begin position="439"/>
        <end position="505"/>
    </location>
</feature>
<dbReference type="Pfam" id="PF10239">
    <property type="entry name" value="DUF2465"/>
    <property type="match status" value="2"/>
</dbReference>
<sequence>MSKLEENILNGLNLIGYNGPLLQKPQFPIRTLLGIDEEVNAISSPEDSVAFVMEITSFLKELNCPYTSLTHGLVSDRLQNVSDRLLLLDYLITELMTARILQEKKPEKNIELKLQETPEGADMRLILQTLRFPKPPPNISITTLFEKLCPTIPIVLNKAGADIVGDGIFKGFLSNKQWDILNDIQKDLNHEYKLRREMLLTRLDVTIQSFQVIHHDWINSGIPGNEKADELARFGSEGRCLGPEPYLGITRQQVTAALNDWVYSTLKEHWRLSRGCRQARDFVTGPDPARSIWILGRSQETLNKLVGILTGHCKLRRHLSLLGIEEDPTCPRCGEDDETSYHFWSDRTKGKDELFEKIYHDKRKLLKVDPDVDISNLLAARTDLAIIEKTSSSSVRTNTRSRLQKLIIGQVPDRGGRTSEIAPPPPEMPSWQQQRSSGPQGGRGGAQGGRGGAQGGRGGGRGTSNYSRGGGNAYAGRGGGNDYSSGGGNAYSTGGGNSYSSGGGTYQSRGGSANYGNEYDYNSSRDNREQSSYKSYDNGGYAGANRRDRESGGTYSSQDYQQTKRAKTYDSFQANKSTYADQYVQESQHNQQYHSRGDSRDSYSSGRGRSNYHRGRGGGGYR</sequence>
<dbReference type="PANTHER" id="PTHR31353">
    <property type="entry name" value="FAM98"/>
    <property type="match status" value="1"/>
</dbReference>
<evidence type="ECO:0008006" key="5">
    <source>
        <dbReference type="Google" id="ProtNLM"/>
    </source>
</evidence>
<evidence type="ECO:0000313" key="4">
    <source>
        <dbReference type="Proteomes" id="UP001162164"/>
    </source>
</evidence>
<reference evidence="3" key="1">
    <citation type="journal article" date="2023" name="Insect Mol. Biol.">
        <title>Genome sequencing provides insights into the evolution of gene families encoding plant cell wall-degrading enzymes in longhorned beetles.</title>
        <authorList>
            <person name="Shin N.R."/>
            <person name="Okamura Y."/>
            <person name="Kirsch R."/>
            <person name="Pauchet Y."/>
        </authorList>
    </citation>
    <scope>NUCLEOTIDE SEQUENCE</scope>
    <source>
        <strain evidence="3">MMC_N1</strain>
    </source>
</reference>
<gene>
    <name evidence="3" type="ORF">NQ317_003423</name>
</gene>
<feature type="compositionally biased region" description="Polar residues" evidence="2">
    <location>
        <begin position="553"/>
        <end position="563"/>
    </location>
</feature>
<feature type="region of interest" description="Disordered" evidence="2">
    <location>
        <begin position="391"/>
        <end position="622"/>
    </location>
</feature>
<protein>
    <recommendedName>
        <fullName evidence="5">RNase H type-1 domain-containing protein</fullName>
    </recommendedName>
</protein>
<organism evidence="3 4">
    <name type="scientific">Molorchus minor</name>
    <dbReference type="NCBI Taxonomy" id="1323400"/>
    <lineage>
        <taxon>Eukaryota</taxon>
        <taxon>Metazoa</taxon>
        <taxon>Ecdysozoa</taxon>
        <taxon>Arthropoda</taxon>
        <taxon>Hexapoda</taxon>
        <taxon>Insecta</taxon>
        <taxon>Pterygota</taxon>
        <taxon>Neoptera</taxon>
        <taxon>Endopterygota</taxon>
        <taxon>Coleoptera</taxon>
        <taxon>Polyphaga</taxon>
        <taxon>Cucujiformia</taxon>
        <taxon>Chrysomeloidea</taxon>
        <taxon>Cerambycidae</taxon>
        <taxon>Lamiinae</taxon>
        <taxon>Monochamini</taxon>
        <taxon>Molorchus</taxon>
    </lineage>
</organism>
<evidence type="ECO:0000256" key="2">
    <source>
        <dbReference type="SAM" id="MobiDB-lite"/>
    </source>
</evidence>
<dbReference type="EMBL" id="JAPWTJ010000171">
    <property type="protein sequence ID" value="KAJ8981702.1"/>
    <property type="molecule type" value="Genomic_DNA"/>
</dbReference>